<sequence>MVGVHIDQAETAVRNESLVEPGDIAIYADGAKANNLGAGIAWRDWDKDAAGQWNSKAMPLGKYLAVVDAEMYAICMAVRQTNTAMDQSRHITAGQCKAQVFTDSKAALEAIAEICLVLREIETRGDHVELCWLPGHEDIAGSNEADAAAKRAARQPPRDMRSASLAYAWQWVKEKWQRRLGMSKHIGHGKKLVVARCLQLRSGHAVTGKHLLRTKQVDSARCWWCVSNSKQTVAHLMLHCRKWRRERDTMLRELRRTKVEVTARRDTCDVRRVFGAGGIEAVLAFIETTAVGKRREVEDTKRSDEWQMAMLDRGEVEGEEGVE</sequence>
<gene>
    <name evidence="2" type="ORF">K431DRAFT_316895</name>
</gene>
<dbReference type="PROSITE" id="PS50879">
    <property type="entry name" value="RNASE_H_1"/>
    <property type="match status" value="1"/>
</dbReference>
<organism evidence="2 3">
    <name type="scientific">Polychaeton citri CBS 116435</name>
    <dbReference type="NCBI Taxonomy" id="1314669"/>
    <lineage>
        <taxon>Eukaryota</taxon>
        <taxon>Fungi</taxon>
        <taxon>Dikarya</taxon>
        <taxon>Ascomycota</taxon>
        <taxon>Pezizomycotina</taxon>
        <taxon>Dothideomycetes</taxon>
        <taxon>Dothideomycetidae</taxon>
        <taxon>Capnodiales</taxon>
        <taxon>Capnodiaceae</taxon>
        <taxon>Polychaeton</taxon>
    </lineage>
</organism>
<dbReference type="OrthoDB" id="3044497at2759"/>
<dbReference type="AlphaFoldDB" id="A0A9P4UHN1"/>
<dbReference type="InterPro" id="IPR012337">
    <property type="entry name" value="RNaseH-like_sf"/>
</dbReference>
<proteinExistence type="predicted"/>
<dbReference type="CDD" id="cd09276">
    <property type="entry name" value="Rnase_HI_RT_non_LTR"/>
    <property type="match status" value="1"/>
</dbReference>
<protein>
    <recommendedName>
        <fullName evidence="1">RNase H type-1 domain-containing protein</fullName>
    </recommendedName>
</protein>
<feature type="domain" description="RNase H type-1" evidence="1">
    <location>
        <begin position="20"/>
        <end position="154"/>
    </location>
</feature>
<dbReference type="SUPFAM" id="SSF53098">
    <property type="entry name" value="Ribonuclease H-like"/>
    <property type="match status" value="1"/>
</dbReference>
<dbReference type="EMBL" id="MU003919">
    <property type="protein sequence ID" value="KAF2715932.1"/>
    <property type="molecule type" value="Genomic_DNA"/>
</dbReference>
<comment type="caution">
    <text evidence="2">The sequence shown here is derived from an EMBL/GenBank/DDBJ whole genome shotgun (WGS) entry which is preliminary data.</text>
</comment>
<name>A0A9P4UHN1_9PEZI</name>
<dbReference type="InterPro" id="IPR036397">
    <property type="entry name" value="RNaseH_sf"/>
</dbReference>
<evidence type="ECO:0000313" key="2">
    <source>
        <dbReference type="EMBL" id="KAF2715932.1"/>
    </source>
</evidence>
<dbReference type="GO" id="GO:0003676">
    <property type="term" value="F:nucleic acid binding"/>
    <property type="evidence" value="ECO:0007669"/>
    <property type="project" value="InterPro"/>
</dbReference>
<accession>A0A9P4UHN1</accession>
<dbReference type="Gene3D" id="3.30.420.10">
    <property type="entry name" value="Ribonuclease H-like superfamily/Ribonuclease H"/>
    <property type="match status" value="1"/>
</dbReference>
<reference evidence="2" key="1">
    <citation type="journal article" date="2020" name="Stud. Mycol.">
        <title>101 Dothideomycetes genomes: a test case for predicting lifestyles and emergence of pathogens.</title>
        <authorList>
            <person name="Haridas S."/>
            <person name="Albert R."/>
            <person name="Binder M."/>
            <person name="Bloem J."/>
            <person name="Labutti K."/>
            <person name="Salamov A."/>
            <person name="Andreopoulos B."/>
            <person name="Baker S."/>
            <person name="Barry K."/>
            <person name="Bills G."/>
            <person name="Bluhm B."/>
            <person name="Cannon C."/>
            <person name="Castanera R."/>
            <person name="Culley D."/>
            <person name="Daum C."/>
            <person name="Ezra D."/>
            <person name="Gonzalez J."/>
            <person name="Henrissat B."/>
            <person name="Kuo A."/>
            <person name="Liang C."/>
            <person name="Lipzen A."/>
            <person name="Lutzoni F."/>
            <person name="Magnuson J."/>
            <person name="Mondo S."/>
            <person name="Nolan M."/>
            <person name="Ohm R."/>
            <person name="Pangilinan J."/>
            <person name="Park H.-J."/>
            <person name="Ramirez L."/>
            <person name="Alfaro M."/>
            <person name="Sun H."/>
            <person name="Tritt A."/>
            <person name="Yoshinaga Y."/>
            <person name="Zwiers L.-H."/>
            <person name="Turgeon B."/>
            <person name="Goodwin S."/>
            <person name="Spatafora J."/>
            <person name="Crous P."/>
            <person name="Grigoriev I."/>
        </authorList>
    </citation>
    <scope>NUCLEOTIDE SEQUENCE</scope>
    <source>
        <strain evidence="2">CBS 116435</strain>
    </source>
</reference>
<evidence type="ECO:0000259" key="1">
    <source>
        <dbReference type="PROSITE" id="PS50879"/>
    </source>
</evidence>
<dbReference type="InterPro" id="IPR002156">
    <property type="entry name" value="RNaseH_domain"/>
</dbReference>
<evidence type="ECO:0000313" key="3">
    <source>
        <dbReference type="Proteomes" id="UP000799441"/>
    </source>
</evidence>
<dbReference type="Proteomes" id="UP000799441">
    <property type="component" value="Unassembled WGS sequence"/>
</dbReference>
<dbReference type="GO" id="GO:0004523">
    <property type="term" value="F:RNA-DNA hybrid ribonuclease activity"/>
    <property type="evidence" value="ECO:0007669"/>
    <property type="project" value="InterPro"/>
</dbReference>
<keyword evidence="3" id="KW-1185">Reference proteome</keyword>